<dbReference type="Proteomes" id="UP000019140">
    <property type="component" value="Unassembled WGS sequence"/>
</dbReference>
<protein>
    <submittedName>
        <fullName evidence="2">Uncharacterized protein</fullName>
    </submittedName>
</protein>
<accession>W4M2S5</accession>
<comment type="caution">
    <text evidence="2">The sequence shown here is derived from an EMBL/GenBank/DDBJ whole genome shotgun (WGS) entry which is preliminary data.</text>
</comment>
<dbReference type="AlphaFoldDB" id="W4M2S5"/>
<sequence length="81" mass="8726">MISDWAAEGSRLPQDQTPLGIDENRSITGKTVAAVGSQRAVATEIRGLLKGERAKDMPTATFPTVIHCDPEFGDFCLLLPL</sequence>
<evidence type="ECO:0000313" key="2">
    <source>
        <dbReference type="EMBL" id="ETX04495.1"/>
    </source>
</evidence>
<name>W4M2S5_9BACT</name>
<evidence type="ECO:0000256" key="1">
    <source>
        <dbReference type="SAM" id="MobiDB-lite"/>
    </source>
</evidence>
<evidence type="ECO:0000313" key="3">
    <source>
        <dbReference type="Proteomes" id="UP000019140"/>
    </source>
</evidence>
<reference evidence="2 3" key="1">
    <citation type="journal article" date="2014" name="Nature">
        <title>An environmental bacterial taxon with a large and distinct metabolic repertoire.</title>
        <authorList>
            <person name="Wilson M.C."/>
            <person name="Mori T."/>
            <person name="Ruckert C."/>
            <person name="Uria A.R."/>
            <person name="Helf M.J."/>
            <person name="Takada K."/>
            <person name="Gernert C."/>
            <person name="Steffens U.A."/>
            <person name="Heycke N."/>
            <person name="Schmitt S."/>
            <person name="Rinke C."/>
            <person name="Helfrich E.J."/>
            <person name="Brachmann A.O."/>
            <person name="Gurgui C."/>
            <person name="Wakimoto T."/>
            <person name="Kracht M."/>
            <person name="Crusemann M."/>
            <person name="Hentschel U."/>
            <person name="Abe I."/>
            <person name="Matsunaga S."/>
            <person name="Kalinowski J."/>
            <person name="Takeyama H."/>
            <person name="Piel J."/>
        </authorList>
    </citation>
    <scope>NUCLEOTIDE SEQUENCE [LARGE SCALE GENOMIC DNA]</scope>
    <source>
        <strain evidence="3">TSY2</strain>
    </source>
</reference>
<dbReference type="EMBL" id="AZHX01001207">
    <property type="protein sequence ID" value="ETX04495.1"/>
    <property type="molecule type" value="Genomic_DNA"/>
</dbReference>
<proteinExistence type="predicted"/>
<dbReference type="HOGENOM" id="CLU_2567475_0_0_7"/>
<feature type="region of interest" description="Disordered" evidence="1">
    <location>
        <begin position="1"/>
        <end position="24"/>
    </location>
</feature>
<gene>
    <name evidence="2" type="ORF">ETSY2_28495</name>
</gene>
<organism evidence="2 3">
    <name type="scientific">Candidatus Entotheonella gemina</name>
    <dbReference type="NCBI Taxonomy" id="1429439"/>
    <lineage>
        <taxon>Bacteria</taxon>
        <taxon>Pseudomonadati</taxon>
        <taxon>Nitrospinota/Tectimicrobiota group</taxon>
        <taxon>Candidatus Tectimicrobiota</taxon>
        <taxon>Candidatus Entotheonellia</taxon>
        <taxon>Candidatus Entotheonellales</taxon>
        <taxon>Candidatus Entotheonellaceae</taxon>
        <taxon>Candidatus Entotheonella</taxon>
    </lineage>
</organism>
<keyword evidence="3" id="KW-1185">Reference proteome</keyword>